<proteinExistence type="predicted"/>
<dbReference type="RefSeq" id="WP_203925559.1">
    <property type="nucleotide sequence ID" value="NZ_BOPH01000006.1"/>
</dbReference>
<accession>A0A8J3ZKR4</accession>
<feature type="chain" id="PRO_5035197405" evidence="2">
    <location>
        <begin position="38"/>
        <end position="346"/>
    </location>
</feature>
<evidence type="ECO:0000256" key="2">
    <source>
        <dbReference type="SAM" id="SignalP"/>
    </source>
</evidence>
<keyword evidence="1" id="KW-0472">Membrane</keyword>
<keyword evidence="4" id="KW-1185">Reference proteome</keyword>
<evidence type="ECO:0000313" key="4">
    <source>
        <dbReference type="Proteomes" id="UP000635606"/>
    </source>
</evidence>
<comment type="caution">
    <text evidence="3">The sequence shown here is derived from an EMBL/GenBank/DDBJ whole genome shotgun (WGS) entry which is preliminary data.</text>
</comment>
<feature type="transmembrane region" description="Helical" evidence="1">
    <location>
        <begin position="316"/>
        <end position="337"/>
    </location>
</feature>
<dbReference type="AlphaFoldDB" id="A0A8J3ZKR4"/>
<dbReference type="PROSITE" id="PS51318">
    <property type="entry name" value="TAT"/>
    <property type="match status" value="1"/>
</dbReference>
<organism evidence="3 4">
    <name type="scientific">Virgisporangium ochraceum</name>
    <dbReference type="NCBI Taxonomy" id="65505"/>
    <lineage>
        <taxon>Bacteria</taxon>
        <taxon>Bacillati</taxon>
        <taxon>Actinomycetota</taxon>
        <taxon>Actinomycetes</taxon>
        <taxon>Micromonosporales</taxon>
        <taxon>Micromonosporaceae</taxon>
        <taxon>Virgisporangium</taxon>
    </lineage>
</organism>
<dbReference type="InterPro" id="IPR006311">
    <property type="entry name" value="TAT_signal"/>
</dbReference>
<dbReference type="EMBL" id="BOPH01000006">
    <property type="protein sequence ID" value="GIJ65551.1"/>
    <property type="molecule type" value="Genomic_DNA"/>
</dbReference>
<keyword evidence="2" id="KW-0732">Signal</keyword>
<dbReference type="Proteomes" id="UP000635606">
    <property type="component" value="Unassembled WGS sequence"/>
</dbReference>
<keyword evidence="1" id="KW-1133">Transmembrane helix</keyword>
<name>A0A8J3ZKR4_9ACTN</name>
<protein>
    <submittedName>
        <fullName evidence="3">Uncharacterized protein</fullName>
    </submittedName>
</protein>
<evidence type="ECO:0000313" key="3">
    <source>
        <dbReference type="EMBL" id="GIJ65551.1"/>
    </source>
</evidence>
<gene>
    <name evidence="3" type="ORF">Voc01_004680</name>
</gene>
<keyword evidence="1" id="KW-0812">Transmembrane</keyword>
<evidence type="ECO:0000256" key="1">
    <source>
        <dbReference type="SAM" id="Phobius"/>
    </source>
</evidence>
<sequence>MSRITRLTRRTLALSAATFLGAVGAVAFATAPASAHAASLTSTVACVEGKPNTVKVTWKLTHDMDKRADVSDVVLNRTPGGVGQIQNGAQLASKESTLVGSREFATDAGAQTLTATVKWPGTTQEKGVANTARWNRFDCGPEESAAVSDCNGLLTVKIQNVGAQPKLYEVVPKGGTTQSRILAPGQVWDVVMAPQEHAGEVKVRSKRASDQSDGGWSEKSFSWVRPDACFEATSKSTCEDLVITVKNTGAKPIKATVAVGSTSRTTEIQPGKEGSLSLDGVDGLVAKLTVDGKATDFAWAKPAGCDPGLPVTGANAGLLAGTALVLVAGGGGLFFLARRRRIRFAA</sequence>
<reference evidence="3" key="1">
    <citation type="submission" date="2021-01" db="EMBL/GenBank/DDBJ databases">
        <title>Whole genome shotgun sequence of Virgisporangium ochraceum NBRC 16418.</title>
        <authorList>
            <person name="Komaki H."/>
            <person name="Tamura T."/>
        </authorList>
    </citation>
    <scope>NUCLEOTIDE SEQUENCE</scope>
    <source>
        <strain evidence="3">NBRC 16418</strain>
    </source>
</reference>
<feature type="signal peptide" evidence="2">
    <location>
        <begin position="1"/>
        <end position="37"/>
    </location>
</feature>